<dbReference type="EMBL" id="CP038865">
    <property type="protein sequence ID" value="QCA28864.1"/>
    <property type="molecule type" value="Genomic_DNA"/>
</dbReference>
<keyword evidence="2" id="KW-1133">Transmembrane helix</keyword>
<gene>
    <name evidence="4" type="ORF">E4031_00030</name>
    <name evidence="3" type="ORF">E4Z98_05845</name>
</gene>
<name>A0AAJ5EG09_9ENTE</name>
<feature type="region of interest" description="Disordered" evidence="1">
    <location>
        <begin position="39"/>
        <end position="97"/>
    </location>
</feature>
<evidence type="ECO:0000256" key="2">
    <source>
        <dbReference type="SAM" id="Phobius"/>
    </source>
</evidence>
<keyword evidence="2" id="KW-0812">Transmembrane</keyword>
<dbReference type="AlphaFoldDB" id="A0AAJ5EG09"/>
<feature type="compositionally biased region" description="Polar residues" evidence="1">
    <location>
        <begin position="41"/>
        <end position="50"/>
    </location>
</feature>
<dbReference type="EMBL" id="SRHU01000001">
    <property type="protein sequence ID" value="TFZ43429.1"/>
    <property type="molecule type" value="Genomic_DNA"/>
</dbReference>
<dbReference type="RefSeq" id="WP_135253275.1">
    <property type="nucleotide sequence ID" value="NZ_CP038865.1"/>
</dbReference>
<feature type="compositionally biased region" description="Polar residues" evidence="1">
    <location>
        <begin position="59"/>
        <end position="71"/>
    </location>
</feature>
<evidence type="ECO:0000313" key="4">
    <source>
        <dbReference type="EMBL" id="TFZ43429.1"/>
    </source>
</evidence>
<evidence type="ECO:0008006" key="7">
    <source>
        <dbReference type="Google" id="ProtNLM"/>
    </source>
</evidence>
<dbReference type="Proteomes" id="UP000297725">
    <property type="component" value="Unassembled WGS sequence"/>
</dbReference>
<evidence type="ECO:0000313" key="6">
    <source>
        <dbReference type="Proteomes" id="UP000297725"/>
    </source>
</evidence>
<reference evidence="4 6" key="1">
    <citation type="submission" date="2019-03" db="EMBL/GenBank/DDBJ databases">
        <title>Vagococcus sp. was isolated fron gut of Carduelis flavirostris.</title>
        <authorList>
            <person name="Ge Y."/>
        </authorList>
    </citation>
    <scope>NUCLEOTIDE SEQUENCE [LARGE SCALE GENOMIC DNA]</scope>
    <source>
        <strain evidence="4 6">CF-210</strain>
    </source>
</reference>
<feature type="compositionally biased region" description="Polar residues" evidence="1">
    <location>
        <begin position="84"/>
        <end position="94"/>
    </location>
</feature>
<proteinExistence type="predicted"/>
<keyword evidence="5" id="KW-1185">Reference proteome</keyword>
<evidence type="ECO:0000313" key="5">
    <source>
        <dbReference type="Proteomes" id="UP000296883"/>
    </source>
</evidence>
<protein>
    <recommendedName>
        <fullName evidence="7">Pesticidal crystal protein Cry22Aa Ig-like domain-containing protein</fullName>
    </recommendedName>
</protein>
<evidence type="ECO:0000313" key="3">
    <source>
        <dbReference type="EMBL" id="QCA28864.1"/>
    </source>
</evidence>
<organism evidence="4 6">
    <name type="scientific">Vagococcus xieshaowenii</name>
    <dbReference type="NCBI Taxonomy" id="2562451"/>
    <lineage>
        <taxon>Bacteria</taxon>
        <taxon>Bacillati</taxon>
        <taxon>Bacillota</taxon>
        <taxon>Bacilli</taxon>
        <taxon>Lactobacillales</taxon>
        <taxon>Enterococcaceae</taxon>
        <taxon>Vagococcus</taxon>
    </lineage>
</organism>
<evidence type="ECO:0000256" key="1">
    <source>
        <dbReference type="SAM" id="MobiDB-lite"/>
    </source>
</evidence>
<dbReference type="Proteomes" id="UP000296883">
    <property type="component" value="Chromosome"/>
</dbReference>
<reference evidence="3 5" key="2">
    <citation type="journal article" date="2020" name="Int. J. Syst. Evol. Microbiol.">
        <title>Vagococcus xieshaowenii sp. nov., isolated from snow finch (Montifringilla taczanowskii) cloacal content.</title>
        <authorList>
            <person name="Ge Y."/>
            <person name="Yang J."/>
            <person name="Lai X.H."/>
            <person name="Zhang G."/>
            <person name="Jin D."/>
            <person name="Lu S."/>
            <person name="Wang B."/>
            <person name="Huang Y."/>
            <person name="Huang Y."/>
            <person name="Ren Z."/>
            <person name="Zhang X."/>
            <person name="Xu J."/>
        </authorList>
    </citation>
    <scope>NUCLEOTIDE SEQUENCE [LARGE SCALE GENOMIC DNA]</scope>
    <source>
        <strain evidence="5">personal::cf-49</strain>
        <strain evidence="3">Personal::cf-49</strain>
    </source>
</reference>
<sequence length="148" mass="16330">MVSNGFDKNKPGNYIITYEVVDKLGEKYRFNRKVFVLENPDNLSGDTGSNESDKDGNELSENGPTDGNDLSDSVGVEDNLEGNEGNNSSDQAMSNDLEFSEVGIKDKNVLNENLPQTNGKYSNFAILILSTLVTFLLVLKNKLKKMNN</sequence>
<feature type="transmembrane region" description="Helical" evidence="2">
    <location>
        <begin position="121"/>
        <end position="139"/>
    </location>
</feature>
<accession>A0AAJ5EG09</accession>
<keyword evidence="2" id="KW-0472">Membrane</keyword>